<dbReference type="EMBL" id="QGMG01001554">
    <property type="protein sequence ID" value="TVY46857.1"/>
    <property type="molecule type" value="Genomic_DNA"/>
</dbReference>
<feature type="domain" description="Transposase MuDR plant" evidence="2">
    <location>
        <begin position="9"/>
        <end position="57"/>
    </location>
</feature>
<name>A0A7D8YNH0_9HELO</name>
<dbReference type="InterPro" id="IPR004332">
    <property type="entry name" value="Transposase_MuDR"/>
</dbReference>
<evidence type="ECO:0000256" key="1">
    <source>
        <dbReference type="SAM" id="MobiDB-lite"/>
    </source>
</evidence>
<protein>
    <recommendedName>
        <fullName evidence="2">Transposase MuDR plant domain-containing protein</fullName>
    </recommendedName>
</protein>
<dbReference type="AlphaFoldDB" id="A0A7D8YNH0"/>
<evidence type="ECO:0000313" key="4">
    <source>
        <dbReference type="Proteomes" id="UP000481288"/>
    </source>
</evidence>
<dbReference type="Pfam" id="PF03108">
    <property type="entry name" value="DBD_Tnp_Mut"/>
    <property type="match status" value="1"/>
</dbReference>
<accession>A0A7D8YNH0</accession>
<sequence>MPPLQLREEFPTLKAFKDALHAWAIEAHFEPRILKSDTGRVRVGCKRDPNCPFVVRCNWERKNGREPLARVTVLRDRHTCLNGIEWTTASPLAGMNGMGNGMGGGIGGGVGGGPTGMGHGNVVNGMSMSPQVGIRQDEEGNIVGGARVLGPIDNRQGGPNDVGPPVVPVLPKVQRNSASRLPFLMDILPRLMTITKDTTPIEIRECLLREYGAEVHLQQCRRAKTEILKKRLEDGSETPGQGQSNHGQRPDTSHRMDSGSESTNEPSNQLFGDMNGSGNGIGNTPNGNRNNATTPNKSPHPFTLHTASGVVAPVVPDRGAAALRAVGEQPIKCPYCINSRWLSSIKDAVEHMSDKLVEEESTLE</sequence>
<feature type="compositionally biased region" description="Polar residues" evidence="1">
    <location>
        <begin position="259"/>
        <end position="270"/>
    </location>
</feature>
<comment type="caution">
    <text evidence="3">The sequence shown here is derived from an EMBL/GenBank/DDBJ whole genome shotgun (WGS) entry which is preliminary data.</text>
</comment>
<feature type="compositionally biased region" description="Polar residues" evidence="1">
    <location>
        <begin position="238"/>
        <end position="247"/>
    </location>
</feature>
<organism evidence="3 4">
    <name type="scientific">Lachnellula cervina</name>
    <dbReference type="NCBI Taxonomy" id="1316786"/>
    <lineage>
        <taxon>Eukaryota</taxon>
        <taxon>Fungi</taxon>
        <taxon>Dikarya</taxon>
        <taxon>Ascomycota</taxon>
        <taxon>Pezizomycotina</taxon>
        <taxon>Leotiomycetes</taxon>
        <taxon>Helotiales</taxon>
        <taxon>Lachnaceae</taxon>
        <taxon>Lachnellula</taxon>
    </lineage>
</organism>
<feature type="region of interest" description="Disordered" evidence="1">
    <location>
        <begin position="232"/>
        <end position="304"/>
    </location>
</feature>
<keyword evidence="4" id="KW-1185">Reference proteome</keyword>
<dbReference type="Proteomes" id="UP000481288">
    <property type="component" value="Unassembled WGS sequence"/>
</dbReference>
<dbReference type="OrthoDB" id="125347at2759"/>
<proteinExistence type="predicted"/>
<feature type="compositionally biased region" description="Polar residues" evidence="1">
    <location>
        <begin position="282"/>
        <end position="297"/>
    </location>
</feature>
<feature type="compositionally biased region" description="Basic and acidic residues" evidence="1">
    <location>
        <begin position="248"/>
        <end position="258"/>
    </location>
</feature>
<reference evidence="3 4" key="1">
    <citation type="submission" date="2018-05" db="EMBL/GenBank/DDBJ databases">
        <title>Whole genome sequencing for identification of molecular markers to develop diagnostic detection tools for the regulated plant pathogen Lachnellula willkommii.</title>
        <authorList>
            <person name="Giroux E."/>
            <person name="Bilodeau G."/>
        </authorList>
    </citation>
    <scope>NUCLEOTIDE SEQUENCE [LARGE SCALE GENOMIC DNA]</scope>
    <source>
        <strain evidence="3 4">CBS 625.97</strain>
    </source>
</reference>
<evidence type="ECO:0000259" key="2">
    <source>
        <dbReference type="Pfam" id="PF03108"/>
    </source>
</evidence>
<gene>
    <name evidence="3" type="ORF">LCER1_G008534</name>
</gene>
<evidence type="ECO:0000313" key="3">
    <source>
        <dbReference type="EMBL" id="TVY46857.1"/>
    </source>
</evidence>